<dbReference type="GO" id="GO:0008236">
    <property type="term" value="F:serine-type peptidase activity"/>
    <property type="evidence" value="ECO:0007669"/>
    <property type="project" value="InterPro"/>
</dbReference>
<dbReference type="Proteomes" id="UP000053372">
    <property type="component" value="Unassembled WGS sequence"/>
</dbReference>
<dbReference type="OrthoDB" id="2327485at2"/>
<proteinExistence type="predicted"/>
<dbReference type="AlphaFoldDB" id="A0A0V7ZEJ1"/>
<evidence type="ECO:0000313" key="4">
    <source>
        <dbReference type="Proteomes" id="UP000053372"/>
    </source>
</evidence>
<organism evidence="3 4">
    <name type="scientific">Mastigocoleus testarum BC008</name>
    <dbReference type="NCBI Taxonomy" id="371196"/>
    <lineage>
        <taxon>Bacteria</taxon>
        <taxon>Bacillati</taxon>
        <taxon>Cyanobacteriota</taxon>
        <taxon>Cyanophyceae</taxon>
        <taxon>Nostocales</taxon>
        <taxon>Hapalosiphonaceae</taxon>
        <taxon>Mastigocoleus</taxon>
    </lineage>
</organism>
<dbReference type="SUPFAM" id="SSF52096">
    <property type="entry name" value="ClpP/crotonase"/>
    <property type="match status" value="1"/>
</dbReference>
<feature type="signal peptide" evidence="1">
    <location>
        <begin position="1"/>
        <end position="29"/>
    </location>
</feature>
<dbReference type="InterPro" id="IPR029045">
    <property type="entry name" value="ClpP/crotonase-like_dom_sf"/>
</dbReference>
<dbReference type="InterPro" id="IPR005151">
    <property type="entry name" value="Tail-specific_protease"/>
</dbReference>
<name>A0A0V7ZEJ1_9CYAN</name>
<evidence type="ECO:0000313" key="3">
    <source>
        <dbReference type="EMBL" id="KST62980.1"/>
    </source>
</evidence>
<keyword evidence="1" id="KW-0732">Signal</keyword>
<dbReference type="GO" id="GO:0006508">
    <property type="term" value="P:proteolysis"/>
    <property type="evidence" value="ECO:0007669"/>
    <property type="project" value="InterPro"/>
</dbReference>
<evidence type="ECO:0000259" key="2">
    <source>
        <dbReference type="Pfam" id="PF03572"/>
    </source>
</evidence>
<evidence type="ECO:0000256" key="1">
    <source>
        <dbReference type="SAM" id="SignalP"/>
    </source>
</evidence>
<protein>
    <recommendedName>
        <fullName evidence="2">Tail specific protease domain-containing protein</fullName>
    </recommendedName>
</protein>
<accession>A0A0V7ZEJ1</accession>
<dbReference type="Gene3D" id="3.90.226.10">
    <property type="entry name" value="2-enoyl-CoA Hydratase, Chain A, domain 1"/>
    <property type="match status" value="1"/>
</dbReference>
<dbReference type="Pfam" id="PF03572">
    <property type="entry name" value="Peptidase_S41"/>
    <property type="match status" value="1"/>
</dbReference>
<gene>
    <name evidence="3" type="ORF">BC008_11735</name>
</gene>
<sequence>MPQLIFMKHFKIFISLTLFFISASSPVNSKKPPKSWAMLARKDLTAIKLILEKNHPGALDTANPKFIEWLENGYIKVSNLAKNSSSFGGYYFALRRYTDGFNDSHLSIKIPEEFQNEDNQWPNFALFLRNERFVVSDLSSLNLSDVANTEIPRVGDVLIGCDGKSAEEIFSTNVLPFYGIEGLADSRRDRAPLILFDEGNPYIKRPNQCIFENKSGQYSLNLNWRRISFEKKQQIFQHILKLKRPKIDFRKVKPGFFWITLSSFGTMRLSESGLEVDPEESKQLNGVIKTAKENRDALQKSKVIVFDMRGNTGGSSIWGSKLLDAIWGEGFIERLSGANVEAVEYRASPGNIAWMKKIQPKLAKIYGTNSDTINRYKEIIAGMKQALAKGENYYRIAGEVVSNEKAIRAGEITPKIYLLTNGGCSSTCLDFADLVMSIPKAELIGTETSADTEYIENRIAQLPSQKAWLYFSMKVYRGRVRGSNQPYLPTYRWNGKTWDTKELENWVLKLSSENI</sequence>
<dbReference type="RefSeq" id="WP_027841694.1">
    <property type="nucleotide sequence ID" value="NZ_LMTZ01000146.1"/>
</dbReference>
<reference evidence="3 4" key="1">
    <citation type="journal article" date="2015" name="Genome Announc.">
        <title>Draft Genome of the Euendolithic (true boring) Cyanobacterium Mastigocoleus testarum strain BC008.</title>
        <authorList>
            <person name="Guida B.S."/>
            <person name="Garcia-Pichel F."/>
        </authorList>
    </citation>
    <scope>NUCLEOTIDE SEQUENCE [LARGE SCALE GENOMIC DNA]</scope>
    <source>
        <strain evidence="3 4">BC008</strain>
    </source>
</reference>
<feature type="chain" id="PRO_5006890071" description="Tail specific protease domain-containing protein" evidence="1">
    <location>
        <begin position="30"/>
        <end position="515"/>
    </location>
</feature>
<comment type="caution">
    <text evidence="3">The sequence shown here is derived from an EMBL/GenBank/DDBJ whole genome shotgun (WGS) entry which is preliminary data.</text>
</comment>
<dbReference type="EMBL" id="LMTZ01000146">
    <property type="protein sequence ID" value="KST62980.1"/>
    <property type="molecule type" value="Genomic_DNA"/>
</dbReference>
<keyword evidence="4" id="KW-1185">Reference proteome</keyword>
<feature type="domain" description="Tail specific protease" evidence="2">
    <location>
        <begin position="266"/>
        <end position="451"/>
    </location>
</feature>